<dbReference type="Proteomes" id="UP000322454">
    <property type="component" value="Unassembled WGS sequence"/>
</dbReference>
<evidence type="ECO:0000256" key="1">
    <source>
        <dbReference type="ARBA" id="ARBA00004249"/>
    </source>
</evidence>
<keyword evidence="7 10" id="KW-0653">Protein transport</keyword>
<keyword evidence="9 11" id="KW-0472">Membrane</keyword>
<dbReference type="GO" id="GO:0005886">
    <property type="term" value="C:plasma membrane"/>
    <property type="evidence" value="ECO:0007669"/>
    <property type="project" value="UniProtKB-SubCell"/>
</dbReference>
<dbReference type="AlphaFoldDB" id="A0A520XAL0"/>
<evidence type="ECO:0000256" key="8">
    <source>
        <dbReference type="ARBA" id="ARBA00022989"/>
    </source>
</evidence>
<dbReference type="PANTHER" id="PTHR30558">
    <property type="entry name" value="EXBD MEMBRANE COMPONENT OF PMF-DRIVEN MACROMOLECULE IMPORT SYSTEM"/>
    <property type="match status" value="1"/>
</dbReference>
<evidence type="ECO:0000256" key="2">
    <source>
        <dbReference type="ARBA" id="ARBA00005811"/>
    </source>
</evidence>
<evidence type="ECO:0000256" key="6">
    <source>
        <dbReference type="ARBA" id="ARBA00022692"/>
    </source>
</evidence>
<dbReference type="Pfam" id="PF02472">
    <property type="entry name" value="ExbD"/>
    <property type="match status" value="1"/>
</dbReference>
<comment type="caution">
    <text evidence="12">The sequence shown here is derived from an EMBL/GenBank/DDBJ whole genome shotgun (WGS) entry which is preliminary data.</text>
</comment>
<keyword evidence="4" id="KW-1003">Cell membrane</keyword>
<keyword evidence="5" id="KW-0997">Cell inner membrane</keyword>
<dbReference type="EMBL" id="SHMQ01000021">
    <property type="protein sequence ID" value="RZV38267.1"/>
    <property type="molecule type" value="Genomic_DNA"/>
</dbReference>
<evidence type="ECO:0000313" key="13">
    <source>
        <dbReference type="Proteomes" id="UP000322454"/>
    </source>
</evidence>
<reference evidence="12 13" key="1">
    <citation type="submission" date="2019-01" db="EMBL/GenBank/DDBJ databases">
        <title>Insights into ecological role of a new deltaproteobacterial order Candidatus Sinidesulfobacterales (Sva0485) by metagenomics and metatranscriptomics.</title>
        <authorList>
            <person name="Tan S."/>
            <person name="Liu J."/>
            <person name="Fang Y."/>
            <person name="Hedlund B."/>
            <person name="Lian Z.-H."/>
            <person name="Huang L.-Y."/>
            <person name="Li J.-T."/>
            <person name="Huang L.-N."/>
            <person name="Li W.-J."/>
            <person name="Jiang H.-C."/>
            <person name="Dong H.-L."/>
            <person name="Shu W.-S."/>
        </authorList>
    </citation>
    <scope>NUCLEOTIDE SEQUENCE [LARGE SCALE GENOMIC DNA]</scope>
    <source>
        <strain evidence="12">AP4</strain>
    </source>
</reference>
<keyword evidence="6 10" id="KW-0812">Transmembrane</keyword>
<sequence>MSEINITPFVDVMLVLLVIFMVTAPILVHGIKVHLPTASAHALKAPEKTIVVAVTSNRAVYINKFRVNLPVLTQKLSAIYRHRTDKQIFLKASSSLPYGYVIKVMAAIKEAGITKIGMVTANPKLTGSAGR</sequence>
<comment type="similarity">
    <text evidence="2 10">Belongs to the ExbD/TolR family.</text>
</comment>
<proteinExistence type="inferred from homology"/>
<comment type="subcellular location">
    <subcellularLocation>
        <location evidence="1">Cell inner membrane</location>
        <topology evidence="1">Single-pass type II membrane protein</topology>
    </subcellularLocation>
    <subcellularLocation>
        <location evidence="10">Cell membrane</location>
        <topology evidence="10">Single-pass type II membrane protein</topology>
    </subcellularLocation>
</comment>
<evidence type="ECO:0000256" key="5">
    <source>
        <dbReference type="ARBA" id="ARBA00022519"/>
    </source>
</evidence>
<dbReference type="Gene3D" id="3.30.420.270">
    <property type="match status" value="1"/>
</dbReference>
<evidence type="ECO:0000256" key="4">
    <source>
        <dbReference type="ARBA" id="ARBA00022475"/>
    </source>
</evidence>
<protein>
    <submittedName>
        <fullName evidence="12">ExbD/TolR family protein</fullName>
    </submittedName>
</protein>
<evidence type="ECO:0000313" key="12">
    <source>
        <dbReference type="EMBL" id="RZV38267.1"/>
    </source>
</evidence>
<evidence type="ECO:0000256" key="9">
    <source>
        <dbReference type="ARBA" id="ARBA00023136"/>
    </source>
</evidence>
<evidence type="ECO:0000256" key="10">
    <source>
        <dbReference type="RuleBase" id="RU003879"/>
    </source>
</evidence>
<feature type="transmembrane region" description="Helical" evidence="11">
    <location>
        <begin position="6"/>
        <end position="28"/>
    </location>
</feature>
<evidence type="ECO:0000256" key="7">
    <source>
        <dbReference type="ARBA" id="ARBA00022927"/>
    </source>
</evidence>
<gene>
    <name evidence="12" type="ORF">EVJ48_07335</name>
</gene>
<name>A0A520XAL0_9DELT</name>
<accession>A0A520XAL0</accession>
<dbReference type="InterPro" id="IPR003400">
    <property type="entry name" value="ExbD"/>
</dbReference>
<keyword evidence="8 11" id="KW-1133">Transmembrane helix</keyword>
<dbReference type="GO" id="GO:0022857">
    <property type="term" value="F:transmembrane transporter activity"/>
    <property type="evidence" value="ECO:0007669"/>
    <property type="project" value="InterPro"/>
</dbReference>
<evidence type="ECO:0000256" key="11">
    <source>
        <dbReference type="SAM" id="Phobius"/>
    </source>
</evidence>
<evidence type="ECO:0000256" key="3">
    <source>
        <dbReference type="ARBA" id="ARBA00022448"/>
    </source>
</evidence>
<dbReference type="GO" id="GO:0015031">
    <property type="term" value="P:protein transport"/>
    <property type="evidence" value="ECO:0007669"/>
    <property type="project" value="UniProtKB-KW"/>
</dbReference>
<keyword evidence="3 10" id="KW-0813">Transport</keyword>
<dbReference type="PANTHER" id="PTHR30558:SF12">
    <property type="entry name" value="BIOPOLYMER TRANSPORT PROTEIN EXBD"/>
    <property type="match status" value="1"/>
</dbReference>
<organism evidence="12 13">
    <name type="scientific">Candidatus Acidulodesulfobacterium acidiphilum</name>
    <dbReference type="NCBI Taxonomy" id="2597224"/>
    <lineage>
        <taxon>Bacteria</taxon>
        <taxon>Deltaproteobacteria</taxon>
        <taxon>Candidatus Acidulodesulfobacterales</taxon>
        <taxon>Candidatus Acidulodesulfobacterium</taxon>
    </lineage>
</organism>